<evidence type="ECO:0000313" key="3">
    <source>
        <dbReference type="EMBL" id="SEH85792.1"/>
    </source>
</evidence>
<protein>
    <submittedName>
        <fullName evidence="3">Uncharacterized protein</fullName>
    </submittedName>
</protein>
<dbReference type="AlphaFoldDB" id="A0A1C7PCH7"/>
<organism evidence="3 4">
    <name type="scientific">Akkermansia glycaniphila</name>
    <dbReference type="NCBI Taxonomy" id="1679444"/>
    <lineage>
        <taxon>Bacteria</taxon>
        <taxon>Pseudomonadati</taxon>
        <taxon>Verrucomicrobiota</taxon>
        <taxon>Verrucomicrobiia</taxon>
        <taxon>Verrucomicrobiales</taxon>
        <taxon>Akkermansiaceae</taxon>
        <taxon>Akkermansia</taxon>
    </lineage>
</organism>
<evidence type="ECO:0000256" key="2">
    <source>
        <dbReference type="SAM" id="Phobius"/>
    </source>
</evidence>
<proteinExistence type="predicted"/>
<dbReference type="KEGG" id="agl:PYTT_1253"/>
<name>A0A1C7PCH7_9BACT</name>
<evidence type="ECO:0000313" key="4">
    <source>
        <dbReference type="Proteomes" id="UP000176204"/>
    </source>
</evidence>
<evidence type="ECO:0000256" key="1">
    <source>
        <dbReference type="SAM" id="MobiDB-lite"/>
    </source>
</evidence>
<accession>A0A1C7PCH7</accession>
<keyword evidence="2" id="KW-0812">Transmembrane</keyword>
<reference evidence="4" key="1">
    <citation type="submission" date="2016-09" db="EMBL/GenBank/DDBJ databases">
        <authorList>
            <person name="Koehorst J."/>
        </authorList>
    </citation>
    <scope>NUCLEOTIDE SEQUENCE [LARGE SCALE GENOMIC DNA]</scope>
</reference>
<keyword evidence="4" id="KW-1185">Reference proteome</keyword>
<feature type="transmembrane region" description="Helical" evidence="2">
    <location>
        <begin position="556"/>
        <end position="578"/>
    </location>
</feature>
<dbReference type="Proteomes" id="UP000176204">
    <property type="component" value="Chromosome I"/>
</dbReference>
<keyword evidence="2" id="KW-0472">Membrane</keyword>
<dbReference type="EMBL" id="LT629973">
    <property type="protein sequence ID" value="SEH85792.1"/>
    <property type="molecule type" value="Genomic_DNA"/>
</dbReference>
<keyword evidence="2" id="KW-1133">Transmembrane helix</keyword>
<sequence>MGVPICPKCSSNFHRGAEDQCPRCGFSLKQAEHIFGIHDTPFQRVTDEAGALTHKERSALAQILEKIERRISPVALSVYFTDHGQQEHFRSHALWIINHLRLHHASFGKREQARALDDAPILIREQADQPHGAPSPAGLAGRTKDAFDEWRERWHDFLHPLPPPVRREWMLILVIDVQLETACFVWGYMLDPYIDPDRINSSILKARIPIRERDVVQAIKIMMTEAAREIASSGHTVIRHAGKHGLLPRGQRATLSALTAAALLTPCLFAPQTWAVPTSAPSPPIAEEVEEPSAAGDDATPAWLPADSQLLMQGKWWSSYPPILFEPEPGAPRARQATLPQSSLLPDPAQLPENDKIVPAAYLSLYAQNDPSKRSNLIDPQMLLAEVEKNDLETLLNAIPKKCNFRIYVSLFVRGQKYDPRIDAQRLIAQVCRPHERSVLIQYHLGDSESVQIAYDPNFHDELPEGDRNRILQEVKEEVSRYSNGPDALYAGITSLAARLHPEVAQLQKLERRRHKEAQASTDIEVPAVDIQIAREQTEKKESWKAKLAEIAQNPAMLTMLYAVLGVLALFGAFILLWRRWKRHIHLLDSHPDIRLGAPYGAGVSRTVRYMDGKEPAADIRDVV</sequence>
<gene>
    <name evidence="3" type="ORF">PYTT_1253</name>
</gene>
<feature type="region of interest" description="Disordered" evidence="1">
    <location>
        <begin position="279"/>
        <end position="302"/>
    </location>
</feature>